<dbReference type="PANTHER" id="PTHR23028:SF53">
    <property type="entry name" value="ACYL_TRANSF_3 DOMAIN-CONTAINING PROTEIN"/>
    <property type="match status" value="1"/>
</dbReference>
<dbReference type="InterPro" id="IPR050879">
    <property type="entry name" value="Acyltransferase_3"/>
</dbReference>
<feature type="transmembrane region" description="Helical" evidence="1">
    <location>
        <begin position="311"/>
        <end position="329"/>
    </location>
</feature>
<evidence type="ECO:0000259" key="3">
    <source>
        <dbReference type="Pfam" id="PF19040"/>
    </source>
</evidence>
<dbReference type="GO" id="GO:0009103">
    <property type="term" value="P:lipopolysaccharide biosynthetic process"/>
    <property type="evidence" value="ECO:0007669"/>
    <property type="project" value="TreeGrafter"/>
</dbReference>
<dbReference type="PANTHER" id="PTHR23028">
    <property type="entry name" value="ACETYLTRANSFERASE"/>
    <property type="match status" value="1"/>
</dbReference>
<feature type="transmembrane region" description="Helical" evidence="1">
    <location>
        <begin position="87"/>
        <end position="107"/>
    </location>
</feature>
<evidence type="ECO:0008006" key="6">
    <source>
        <dbReference type="Google" id="ProtNLM"/>
    </source>
</evidence>
<dbReference type="InterPro" id="IPR043968">
    <property type="entry name" value="SGNH"/>
</dbReference>
<feature type="transmembrane region" description="Helical" evidence="1">
    <location>
        <begin position="416"/>
        <end position="437"/>
    </location>
</feature>
<evidence type="ECO:0000313" key="4">
    <source>
        <dbReference type="EMBL" id="PWG61708.1"/>
    </source>
</evidence>
<feature type="transmembrane region" description="Helical" evidence="1">
    <location>
        <begin position="286"/>
        <end position="305"/>
    </location>
</feature>
<dbReference type="GO" id="GO:0016020">
    <property type="term" value="C:membrane"/>
    <property type="evidence" value="ECO:0007669"/>
    <property type="project" value="TreeGrafter"/>
</dbReference>
<comment type="caution">
    <text evidence="4">The sequence shown here is derived from an EMBL/GenBank/DDBJ whole genome shotgun (WGS) entry which is preliminary data.</text>
</comment>
<dbReference type="Proteomes" id="UP000245474">
    <property type="component" value="Unassembled WGS sequence"/>
</dbReference>
<feature type="transmembrane region" description="Helical" evidence="1">
    <location>
        <begin position="204"/>
        <end position="220"/>
    </location>
</feature>
<dbReference type="EMBL" id="QFFI01000028">
    <property type="protein sequence ID" value="PWG61708.1"/>
    <property type="molecule type" value="Genomic_DNA"/>
</dbReference>
<evidence type="ECO:0000259" key="2">
    <source>
        <dbReference type="Pfam" id="PF01757"/>
    </source>
</evidence>
<dbReference type="AlphaFoldDB" id="A0A2U2MY17"/>
<reference evidence="4 5" key="1">
    <citation type="submission" date="2018-05" db="EMBL/GenBank/DDBJ databases">
        <title>Spiribacter halobius sp. nov., a moderately halophilic bacterium isolated from marine solar saltern.</title>
        <authorList>
            <person name="Zheng W.-S."/>
            <person name="Lu D.-C."/>
            <person name="Du Z.-J."/>
        </authorList>
    </citation>
    <scope>NUCLEOTIDE SEQUENCE [LARGE SCALE GENOMIC DNA]</scope>
    <source>
        <strain evidence="4 5">E85</strain>
    </source>
</reference>
<keyword evidence="1" id="KW-0812">Transmembrane</keyword>
<name>A0A2U2MY17_9GAMM</name>
<feature type="transmembrane region" description="Helical" evidence="1">
    <location>
        <begin position="366"/>
        <end position="395"/>
    </location>
</feature>
<gene>
    <name evidence="4" type="ORF">DEM34_15215</name>
</gene>
<evidence type="ECO:0000313" key="5">
    <source>
        <dbReference type="Proteomes" id="UP000245474"/>
    </source>
</evidence>
<proteinExistence type="predicted"/>
<feature type="domain" description="Acyltransferase 3" evidence="2">
    <location>
        <begin position="62"/>
        <end position="395"/>
    </location>
</feature>
<protein>
    <recommendedName>
        <fullName evidence="6">Acyltransferase</fullName>
    </recommendedName>
</protein>
<dbReference type="Pfam" id="PF01757">
    <property type="entry name" value="Acyl_transf_3"/>
    <property type="match status" value="1"/>
</dbReference>
<dbReference type="InterPro" id="IPR002656">
    <property type="entry name" value="Acyl_transf_3_dom"/>
</dbReference>
<evidence type="ECO:0000256" key="1">
    <source>
        <dbReference type="SAM" id="Phobius"/>
    </source>
</evidence>
<dbReference type="Pfam" id="PF19040">
    <property type="entry name" value="SGNH"/>
    <property type="match status" value="1"/>
</dbReference>
<keyword evidence="1" id="KW-0472">Membrane</keyword>
<dbReference type="SUPFAM" id="SSF52266">
    <property type="entry name" value="SGNH hydrolase"/>
    <property type="match status" value="1"/>
</dbReference>
<feature type="transmembrane region" description="Helical" evidence="1">
    <location>
        <begin position="133"/>
        <end position="151"/>
    </location>
</feature>
<sequence length="719" mass="78900">MQTHWPHPPRVACPPGRCVYGKARGAGLGDARYARPYELAGRWDRAVSEASHAARGSEFRPDIQGLRALAVLLVVAYHAGTPWLPGGYVGVDLFFVISGYVICGVLARELRGHPLANPRLDFVRFYARRMRRLLPAALLVFTVTLAAGWFVSSPLQLQSHATSALAAILYVGNFRFALEATDYLNETSATDPFLHTWSLAVEEQFYLAWPLLIFALFRFAPLRHRMLWVALGMLPAIAVSLALSDYLTAYSGPWGFFSPWTRAWEFGLGALGYCAASMLSGRHPHVASVLAVSGLAAVLMAAVSFGEDTRFPGTAALLPAAGTLALLVSPAIGRGSFVERMFSVWPLRWVGDLSYSWYLWHWPVYVYAAALFGGLNAVTALVCALLSLGLAWVTFRTVENPIRVGRVAPLRASRSVSAGLCLTAAVGVICFGVERIASAELASEDQRQYAHASRDSSPVYEYGCHLGYHETRQPQCLFGAPEGTKTFVLFGDSHAAHWFPALERLANVRGWRLYSWTKSGCPSFEVDTFATHLERPYHECSAWRQAAFQRILELRPDVVILSNASGYLRERGPARVTRDEWESGIENAIGRLAGAGLNVVVLDEVPRPGRDIPECLSRATWFGSETPGDTCAFRADRAASERLTAELVERRGDATLIDTGQLVCPGVRCEVIRDGVVVFQDASHLTATFSRRLARRLGAMLAESVPDLRDPARRQSGDA</sequence>
<dbReference type="GO" id="GO:0016747">
    <property type="term" value="F:acyltransferase activity, transferring groups other than amino-acyl groups"/>
    <property type="evidence" value="ECO:0007669"/>
    <property type="project" value="InterPro"/>
</dbReference>
<feature type="domain" description="SGNH" evidence="3">
    <location>
        <begin position="464"/>
        <end position="697"/>
    </location>
</feature>
<organism evidence="4 5">
    <name type="scientific">Sediminicurvatus halobius</name>
    <dbReference type="NCBI Taxonomy" id="2182432"/>
    <lineage>
        <taxon>Bacteria</taxon>
        <taxon>Pseudomonadati</taxon>
        <taxon>Pseudomonadota</taxon>
        <taxon>Gammaproteobacteria</taxon>
        <taxon>Chromatiales</taxon>
        <taxon>Ectothiorhodospiraceae</taxon>
        <taxon>Sediminicurvatus</taxon>
    </lineage>
</organism>
<keyword evidence="5" id="KW-1185">Reference proteome</keyword>
<accession>A0A2U2MY17</accession>
<feature type="transmembrane region" description="Helical" evidence="1">
    <location>
        <begin position="227"/>
        <end position="243"/>
    </location>
</feature>
<keyword evidence="1" id="KW-1133">Transmembrane helix</keyword>